<accession>A0ABM7VCW6</accession>
<feature type="transmembrane region" description="Helical" evidence="7">
    <location>
        <begin position="336"/>
        <end position="355"/>
    </location>
</feature>
<feature type="transmembrane region" description="Helical" evidence="7">
    <location>
        <begin position="361"/>
        <end position="383"/>
    </location>
</feature>
<feature type="transmembrane region" description="Helical" evidence="7">
    <location>
        <begin position="204"/>
        <end position="220"/>
    </location>
</feature>
<dbReference type="Gene3D" id="1.20.1250.20">
    <property type="entry name" value="MFS general substrate transporter like domains"/>
    <property type="match status" value="1"/>
</dbReference>
<dbReference type="PROSITE" id="PS50850">
    <property type="entry name" value="MFS"/>
    <property type="match status" value="1"/>
</dbReference>
<dbReference type="InterPro" id="IPR020846">
    <property type="entry name" value="MFS_dom"/>
</dbReference>
<dbReference type="NCBIfam" id="TIGR00711">
    <property type="entry name" value="efflux_EmrB"/>
    <property type="match status" value="1"/>
</dbReference>
<dbReference type="InterPro" id="IPR011701">
    <property type="entry name" value="MFS"/>
</dbReference>
<gene>
    <name evidence="9" type="ORF">PEPS_10710</name>
</gene>
<evidence type="ECO:0000256" key="2">
    <source>
        <dbReference type="ARBA" id="ARBA00022448"/>
    </source>
</evidence>
<keyword evidence="4 7" id="KW-0812">Transmembrane</keyword>
<dbReference type="RefSeq" id="WP_332920444.1">
    <property type="nucleotide sequence ID" value="NZ_AP025292.1"/>
</dbReference>
<sequence length="519" mass="56973">MAAKGFVKWIIVATTVIAAVLELIDTTIVNVALTNISGNLGATIEDTSWVVTGYAIANVIIIPLTGFLANYFGRKNYYFYSILLFTISSYFCGASNSLEMLVFFRILQGIGGGALLSTSQSILFDAFELEERPIASAIFSMGLIVGPTIGPTLGGFIVDNYHWSLIFDINIPLGILAAAMVFLYIDKKPEEYHIDRSKIHIDRLGIIFLALWVGSLQYILERGQSEDWFNSKLILGLAILCVLTLGLFIWQELRTDKPAVDIRILKDPNLAMTTFIALILGFGLYSSMYVYPVWMQRLLGYTATETGMSLIPGALFSAFCMPIVGKLMQKGAYPKYLLFVGFGVYAIFSFWMSLASPMAGMVFFVMPLLIRGIGLGFSIVPITNQAIAGLKPEEIPQGVAINNMIRQLGGAFGIALMNTYIVRKVAGVRGHLISFITPDNPAFVEKKNLIMHGLIAKGVNVHQASATAMRMIEGLVDKQAYTITYVSSFQVIGVFFVCILPICLIMKKTKVNGKVEAGH</sequence>
<comment type="subcellular location">
    <subcellularLocation>
        <location evidence="1">Cell membrane</location>
        <topology evidence="1">Multi-pass membrane protein</topology>
    </subcellularLocation>
</comment>
<evidence type="ECO:0000259" key="8">
    <source>
        <dbReference type="PROSITE" id="PS50850"/>
    </source>
</evidence>
<name>A0ABM7VCW6_9BACT</name>
<evidence type="ECO:0000256" key="3">
    <source>
        <dbReference type="ARBA" id="ARBA00022475"/>
    </source>
</evidence>
<proteinExistence type="predicted"/>
<dbReference type="PANTHER" id="PTHR23501">
    <property type="entry name" value="MAJOR FACILITATOR SUPERFAMILY"/>
    <property type="match status" value="1"/>
</dbReference>
<feature type="transmembrane region" description="Helical" evidence="7">
    <location>
        <begin position="232"/>
        <end position="250"/>
    </location>
</feature>
<dbReference type="CDD" id="cd17503">
    <property type="entry name" value="MFS_LmrB_MDR_like"/>
    <property type="match status" value="1"/>
</dbReference>
<dbReference type="Pfam" id="PF07690">
    <property type="entry name" value="MFS_1"/>
    <property type="match status" value="1"/>
</dbReference>
<evidence type="ECO:0000256" key="6">
    <source>
        <dbReference type="ARBA" id="ARBA00023136"/>
    </source>
</evidence>
<feature type="transmembrane region" description="Helical" evidence="7">
    <location>
        <begin position="163"/>
        <end position="184"/>
    </location>
</feature>
<keyword evidence="10" id="KW-1185">Reference proteome</keyword>
<feature type="transmembrane region" description="Helical" evidence="7">
    <location>
        <begin position="49"/>
        <end position="70"/>
    </location>
</feature>
<evidence type="ECO:0000313" key="10">
    <source>
        <dbReference type="Proteomes" id="UP001354989"/>
    </source>
</evidence>
<dbReference type="EMBL" id="AP025292">
    <property type="protein sequence ID" value="BDC98790.1"/>
    <property type="molecule type" value="Genomic_DNA"/>
</dbReference>
<keyword evidence="3" id="KW-1003">Cell membrane</keyword>
<evidence type="ECO:0000256" key="5">
    <source>
        <dbReference type="ARBA" id="ARBA00022989"/>
    </source>
</evidence>
<keyword evidence="2" id="KW-0813">Transport</keyword>
<organism evidence="9 10">
    <name type="scientific">Persicobacter psychrovividus</name>
    <dbReference type="NCBI Taxonomy" id="387638"/>
    <lineage>
        <taxon>Bacteria</taxon>
        <taxon>Pseudomonadati</taxon>
        <taxon>Bacteroidota</taxon>
        <taxon>Cytophagia</taxon>
        <taxon>Cytophagales</taxon>
        <taxon>Persicobacteraceae</taxon>
        <taxon>Persicobacter</taxon>
    </lineage>
</organism>
<dbReference type="SUPFAM" id="SSF103473">
    <property type="entry name" value="MFS general substrate transporter"/>
    <property type="match status" value="1"/>
</dbReference>
<feature type="transmembrane region" description="Helical" evidence="7">
    <location>
        <begin position="404"/>
        <end position="422"/>
    </location>
</feature>
<feature type="transmembrane region" description="Helical" evidence="7">
    <location>
        <begin position="7"/>
        <end position="29"/>
    </location>
</feature>
<feature type="transmembrane region" description="Helical" evidence="7">
    <location>
        <begin position="483"/>
        <end position="505"/>
    </location>
</feature>
<dbReference type="InterPro" id="IPR004638">
    <property type="entry name" value="EmrB-like"/>
</dbReference>
<feature type="transmembrane region" description="Helical" evidence="7">
    <location>
        <begin position="136"/>
        <end position="157"/>
    </location>
</feature>
<feature type="transmembrane region" description="Helical" evidence="7">
    <location>
        <begin position="306"/>
        <end position="324"/>
    </location>
</feature>
<keyword evidence="6 7" id="KW-0472">Membrane</keyword>
<dbReference type="Proteomes" id="UP001354989">
    <property type="component" value="Chromosome"/>
</dbReference>
<dbReference type="InterPro" id="IPR036259">
    <property type="entry name" value="MFS_trans_sf"/>
</dbReference>
<evidence type="ECO:0000256" key="7">
    <source>
        <dbReference type="SAM" id="Phobius"/>
    </source>
</evidence>
<evidence type="ECO:0000256" key="1">
    <source>
        <dbReference type="ARBA" id="ARBA00004651"/>
    </source>
</evidence>
<keyword evidence="5 7" id="KW-1133">Transmembrane helix</keyword>
<dbReference type="PANTHER" id="PTHR23501:SF174">
    <property type="entry name" value="MULTIDRUG EXPORT PROTEIN EMRB-RELATED"/>
    <property type="match status" value="1"/>
</dbReference>
<dbReference type="Gene3D" id="1.20.1720.10">
    <property type="entry name" value="Multidrug resistance protein D"/>
    <property type="match status" value="1"/>
</dbReference>
<feature type="transmembrane region" description="Helical" evidence="7">
    <location>
        <begin position="270"/>
        <end position="294"/>
    </location>
</feature>
<reference evidence="9 10" key="1">
    <citation type="submission" date="2021-12" db="EMBL/GenBank/DDBJ databases">
        <title>Genome sequencing of bacteria with rrn-lacking chromosome and rrn-plasmid.</title>
        <authorList>
            <person name="Anda M."/>
            <person name="Iwasaki W."/>
        </authorList>
    </citation>
    <scope>NUCLEOTIDE SEQUENCE [LARGE SCALE GENOMIC DNA]</scope>
    <source>
        <strain evidence="9 10">NBRC 101262</strain>
    </source>
</reference>
<evidence type="ECO:0000313" key="9">
    <source>
        <dbReference type="EMBL" id="BDC98790.1"/>
    </source>
</evidence>
<feature type="transmembrane region" description="Helical" evidence="7">
    <location>
        <begin position="102"/>
        <end position="124"/>
    </location>
</feature>
<evidence type="ECO:0000256" key="4">
    <source>
        <dbReference type="ARBA" id="ARBA00022692"/>
    </source>
</evidence>
<feature type="transmembrane region" description="Helical" evidence="7">
    <location>
        <begin position="77"/>
        <end position="96"/>
    </location>
</feature>
<feature type="domain" description="Major facilitator superfamily (MFS) profile" evidence="8">
    <location>
        <begin position="11"/>
        <end position="510"/>
    </location>
</feature>
<protein>
    <submittedName>
        <fullName evidence="9">Multidrug resistance protein</fullName>
    </submittedName>
</protein>